<dbReference type="AlphaFoldDB" id="A0A6P8IHE1"/>
<dbReference type="CDD" id="cd05672">
    <property type="entry name" value="M20_ACY1L2-like"/>
    <property type="match status" value="1"/>
</dbReference>
<dbReference type="Pfam" id="PF01546">
    <property type="entry name" value="Peptidase_M20"/>
    <property type="match status" value="1"/>
</dbReference>
<protein>
    <recommendedName>
        <fullName evidence="1">Peptidase M20 domain-containing protein 2</fullName>
    </recommendedName>
</protein>
<evidence type="ECO:0000313" key="4">
    <source>
        <dbReference type="RefSeq" id="XP_031566139.1"/>
    </source>
</evidence>
<dbReference type="PANTHER" id="PTHR30575">
    <property type="entry name" value="PEPTIDASE M20"/>
    <property type="match status" value="1"/>
</dbReference>
<gene>
    <name evidence="4" type="primary">LOC116301245</name>
</gene>
<dbReference type="NCBIfam" id="TIGR01891">
    <property type="entry name" value="amidohydrolases"/>
    <property type="match status" value="1"/>
</dbReference>
<dbReference type="InterPro" id="IPR017439">
    <property type="entry name" value="Amidohydrolase"/>
</dbReference>
<dbReference type="Gene3D" id="3.30.70.360">
    <property type="match status" value="1"/>
</dbReference>
<dbReference type="InParanoid" id="A0A6P8IHE1"/>
<dbReference type="SUPFAM" id="SSF55031">
    <property type="entry name" value="Bacterial exopeptidase dimerisation domain"/>
    <property type="match status" value="1"/>
</dbReference>
<keyword evidence="3" id="KW-1185">Reference proteome</keyword>
<dbReference type="SUPFAM" id="SSF53187">
    <property type="entry name" value="Zn-dependent exopeptidases"/>
    <property type="match status" value="1"/>
</dbReference>
<dbReference type="InterPro" id="IPR002933">
    <property type="entry name" value="Peptidase_M20"/>
</dbReference>
<dbReference type="GeneID" id="116301245"/>
<evidence type="ECO:0000259" key="2">
    <source>
        <dbReference type="Pfam" id="PF07687"/>
    </source>
</evidence>
<dbReference type="InterPro" id="IPR011650">
    <property type="entry name" value="Peptidase_M20_dimer"/>
</dbReference>
<accession>A0A6P8IHE1</accession>
<dbReference type="OrthoDB" id="6119954at2759"/>
<dbReference type="InterPro" id="IPR017144">
    <property type="entry name" value="Xaa-Arg_dipeptidase"/>
</dbReference>
<dbReference type="InterPro" id="IPR036264">
    <property type="entry name" value="Bact_exopeptidase_dim_dom"/>
</dbReference>
<dbReference type="FunFam" id="3.30.70.360:FF:000004">
    <property type="entry name" value="Peptidase M20 domain-containing protein 2"/>
    <property type="match status" value="1"/>
</dbReference>
<comment type="similarity">
    <text evidence="1">Belongs to the peptidase M20A family.</text>
</comment>
<dbReference type="PIRSF" id="PIRSF037226">
    <property type="entry name" value="Amidohydrolase_ACY1L2_prd"/>
    <property type="match status" value="1"/>
</dbReference>
<evidence type="ECO:0000256" key="1">
    <source>
        <dbReference type="PIRNR" id="PIRNR037226"/>
    </source>
</evidence>
<evidence type="ECO:0000313" key="3">
    <source>
        <dbReference type="Proteomes" id="UP000515163"/>
    </source>
</evidence>
<dbReference type="KEGG" id="aten:116301245"/>
<dbReference type="Pfam" id="PF07687">
    <property type="entry name" value="M20_dimer"/>
    <property type="match status" value="1"/>
</dbReference>
<dbReference type="RefSeq" id="XP_031566139.1">
    <property type="nucleotide sequence ID" value="XM_031710279.1"/>
</dbReference>
<dbReference type="GO" id="GO:0016805">
    <property type="term" value="F:dipeptidase activity"/>
    <property type="evidence" value="ECO:0007669"/>
    <property type="project" value="InterPro"/>
</dbReference>
<dbReference type="Proteomes" id="UP000515163">
    <property type="component" value="Unplaced"/>
</dbReference>
<dbReference type="PANTHER" id="PTHR30575:SF0">
    <property type="entry name" value="XAA-ARG DIPEPTIDASE"/>
    <property type="match status" value="1"/>
</dbReference>
<dbReference type="InterPro" id="IPR052030">
    <property type="entry name" value="Peptidase_M20/M20A_hydrolases"/>
</dbReference>
<dbReference type="FunCoup" id="A0A6P8IHE1">
    <property type="interactions" value="286"/>
</dbReference>
<reference evidence="4" key="1">
    <citation type="submission" date="2025-08" db="UniProtKB">
        <authorList>
            <consortium name="RefSeq"/>
        </authorList>
    </citation>
    <scope>IDENTIFICATION</scope>
    <source>
        <tissue evidence="4">Tentacle</tissue>
    </source>
</reference>
<name>A0A6P8IHE1_ACTTE</name>
<proteinExistence type="inferred from homology"/>
<organism evidence="3 4">
    <name type="scientific">Actinia tenebrosa</name>
    <name type="common">Australian red waratah sea anemone</name>
    <dbReference type="NCBI Taxonomy" id="6105"/>
    <lineage>
        <taxon>Eukaryota</taxon>
        <taxon>Metazoa</taxon>
        <taxon>Cnidaria</taxon>
        <taxon>Anthozoa</taxon>
        <taxon>Hexacorallia</taxon>
        <taxon>Actiniaria</taxon>
        <taxon>Actiniidae</taxon>
        <taxon>Actinia</taxon>
    </lineage>
</organism>
<feature type="domain" description="Peptidase M20 dimerisation" evidence="2">
    <location>
        <begin position="174"/>
        <end position="265"/>
    </location>
</feature>
<sequence length="398" mass="43950">MASKASDLQKRSDNIIDSYSTELFELSHKIWQKPELAYEEHHAHELLTTYLESKRFKVERHYGLKTGFKAESGSNNGPTVAILCEYDALPEIGHGCGHNLIAESGIAAGLGIKEALEGSSLGRVVVMGTPAEEGNGGKIDMIRAGCFKDVDFCLMLHPAPFNVAFYKCQTRTEVIVTYHGKSTHAVGVSHKAINALDAAVLAYNNISVLRQQIKPTWSVHGIFTDAGKKPNVIPDRAQLQYYIRTTTNRDADVFKTKIQACFEGAALATGCTVDINWLPNSFAAIETNSVLANLYQKHAESLGETFMSREEQESVIDGSTDMGNVSLEVPGIHPLYCIEEGIPYHSHEFRVSAETQVAHKKTLKAAKAIARTALDVFCEPQLLEDARKEFKIMKQNYE</sequence>
<dbReference type="Gene3D" id="3.40.630.10">
    <property type="entry name" value="Zn peptidases"/>
    <property type="match status" value="1"/>
</dbReference>